<dbReference type="InterPro" id="IPR054340">
    <property type="entry name" value="GNAT-like_C_phage-like"/>
</dbReference>
<accession>A0ABR6BRL2</accession>
<gene>
    <name evidence="3" type="ORF">BC739_006743</name>
</gene>
<feature type="domain" description="GNAT-like N-terminal" evidence="1">
    <location>
        <begin position="2"/>
        <end position="272"/>
    </location>
</feature>
<proteinExistence type="predicted"/>
<dbReference type="EMBL" id="JACJID010000005">
    <property type="protein sequence ID" value="MBA8929525.1"/>
    <property type="molecule type" value="Genomic_DNA"/>
</dbReference>
<sequence>MFNGTIPAEMRSIVAEHALSWPADLPVYVGCSGNLTIERAIHALGRGTALHGNDITSYSCALGWHFTGLDLPFELKPDSRAELEWLEAYLDGSTGTLAVLMLGTRFLQFVGREGAYYETMVAAYREQMPQLYAKTCARLDAVTLRLGSFWAGDVRDYLDAAPGSSPVVLFPPFYGSGDYESMFAALDRHFDWPVPEYRDLDEAGKDQIIEQVVSRPHWMLGLHHEREDLAQWRRGRVQTSNRGVPITVYASGDAVRVVTPRQALDPIRMRKIAPDEELQGPLRLHALSGGQFAGIRSQFMSKTIKPGSPLLAVGVSAGGALIGAFAYLPGKYDPGEVYLMSDFPVSWSKYKRLSKLIVLAAMSAEAQLLVQRSAGKRVTAICTTAFSNNPQSSKYGRGIPGFRLVKRTEPAADGIHRYQLQYSGTFGAWSLAEALELWQAKHAAVTR</sequence>
<feature type="domain" description="GNAT-like C-terminal" evidence="2">
    <location>
        <begin position="282"/>
        <end position="442"/>
    </location>
</feature>
<comment type="caution">
    <text evidence="3">The sequence shown here is derived from an EMBL/GenBank/DDBJ whole genome shotgun (WGS) entry which is preliminary data.</text>
</comment>
<dbReference type="Proteomes" id="UP000517916">
    <property type="component" value="Unassembled WGS sequence"/>
</dbReference>
<name>A0ABR6BRL2_9PSEU</name>
<dbReference type="RefSeq" id="WP_182839439.1">
    <property type="nucleotide sequence ID" value="NZ_BAAABQ010000017.1"/>
</dbReference>
<evidence type="ECO:0000313" key="4">
    <source>
        <dbReference type="Proteomes" id="UP000517916"/>
    </source>
</evidence>
<dbReference type="Pfam" id="PF22555">
    <property type="entry name" value="DAM-like-phage1"/>
    <property type="match status" value="1"/>
</dbReference>
<dbReference type="Pfam" id="PF22559">
    <property type="entry name" value="GNAT-phage-like"/>
    <property type="match status" value="1"/>
</dbReference>
<organism evidence="3 4">
    <name type="scientific">Kutzneria viridogrisea</name>
    <dbReference type="NCBI Taxonomy" id="47990"/>
    <lineage>
        <taxon>Bacteria</taxon>
        <taxon>Bacillati</taxon>
        <taxon>Actinomycetota</taxon>
        <taxon>Actinomycetes</taxon>
        <taxon>Pseudonocardiales</taxon>
        <taxon>Pseudonocardiaceae</taxon>
        <taxon>Kutzneria</taxon>
    </lineage>
</organism>
<evidence type="ECO:0000259" key="2">
    <source>
        <dbReference type="Pfam" id="PF22559"/>
    </source>
</evidence>
<keyword evidence="4" id="KW-1185">Reference proteome</keyword>
<protein>
    <submittedName>
        <fullName evidence="3">Uncharacterized protein</fullName>
    </submittedName>
</protein>
<evidence type="ECO:0000313" key="3">
    <source>
        <dbReference type="EMBL" id="MBA8929525.1"/>
    </source>
</evidence>
<dbReference type="InterPro" id="IPR054341">
    <property type="entry name" value="GNAT-like_N"/>
</dbReference>
<reference evidence="3 4" key="1">
    <citation type="submission" date="2020-08" db="EMBL/GenBank/DDBJ databases">
        <title>Genomic Encyclopedia of Archaeal and Bacterial Type Strains, Phase II (KMG-II): from individual species to whole genera.</title>
        <authorList>
            <person name="Goeker M."/>
        </authorList>
    </citation>
    <scope>NUCLEOTIDE SEQUENCE [LARGE SCALE GENOMIC DNA]</scope>
    <source>
        <strain evidence="3 4">DSM 43850</strain>
    </source>
</reference>
<evidence type="ECO:0000259" key="1">
    <source>
        <dbReference type="Pfam" id="PF22555"/>
    </source>
</evidence>